<dbReference type="Proteomes" id="UP000188268">
    <property type="component" value="Unassembled WGS sequence"/>
</dbReference>
<dbReference type="AlphaFoldDB" id="A0A1R3HKT2"/>
<sequence length="87" mass="9623">SNPIHQKESRQPWFKRVASISTVHLAMGSADLWRLISPHFPFSTLQKPLSAGSVPYPVAFPLPFVSHNAFDRPAADGCPMVLRLSLV</sequence>
<dbReference type="OrthoDB" id="10492809at2759"/>
<gene>
    <name evidence="1" type="ORF">CCACVL1_18530</name>
</gene>
<evidence type="ECO:0000313" key="2">
    <source>
        <dbReference type="Proteomes" id="UP000188268"/>
    </source>
</evidence>
<feature type="non-terminal residue" evidence="1">
    <location>
        <position position="1"/>
    </location>
</feature>
<organism evidence="1 2">
    <name type="scientific">Corchorus capsularis</name>
    <name type="common">Jute</name>
    <dbReference type="NCBI Taxonomy" id="210143"/>
    <lineage>
        <taxon>Eukaryota</taxon>
        <taxon>Viridiplantae</taxon>
        <taxon>Streptophyta</taxon>
        <taxon>Embryophyta</taxon>
        <taxon>Tracheophyta</taxon>
        <taxon>Spermatophyta</taxon>
        <taxon>Magnoliopsida</taxon>
        <taxon>eudicotyledons</taxon>
        <taxon>Gunneridae</taxon>
        <taxon>Pentapetalae</taxon>
        <taxon>rosids</taxon>
        <taxon>malvids</taxon>
        <taxon>Malvales</taxon>
        <taxon>Malvaceae</taxon>
        <taxon>Grewioideae</taxon>
        <taxon>Apeibeae</taxon>
        <taxon>Corchorus</taxon>
    </lineage>
</organism>
<dbReference type="Gramene" id="OMO70987">
    <property type="protein sequence ID" value="OMO70987"/>
    <property type="gene ID" value="CCACVL1_18530"/>
</dbReference>
<comment type="caution">
    <text evidence="1">The sequence shown here is derived from an EMBL/GenBank/DDBJ whole genome shotgun (WGS) entry which is preliminary data.</text>
</comment>
<keyword evidence="2" id="KW-1185">Reference proteome</keyword>
<reference evidence="1 2" key="1">
    <citation type="submission" date="2013-09" db="EMBL/GenBank/DDBJ databases">
        <title>Corchorus capsularis genome sequencing.</title>
        <authorList>
            <person name="Alam M."/>
            <person name="Haque M.S."/>
            <person name="Islam M.S."/>
            <person name="Emdad E.M."/>
            <person name="Islam M.M."/>
            <person name="Ahmed B."/>
            <person name="Halim A."/>
            <person name="Hossen Q.M.M."/>
            <person name="Hossain M.Z."/>
            <person name="Ahmed R."/>
            <person name="Khan M.M."/>
            <person name="Islam R."/>
            <person name="Rashid M.M."/>
            <person name="Khan S.A."/>
            <person name="Rahman M.S."/>
            <person name="Alam M."/>
        </authorList>
    </citation>
    <scope>NUCLEOTIDE SEQUENCE [LARGE SCALE GENOMIC DNA]</scope>
    <source>
        <strain evidence="2">cv. CVL-1</strain>
        <tissue evidence="1">Whole seedling</tissue>
    </source>
</reference>
<dbReference type="EMBL" id="AWWV01011737">
    <property type="protein sequence ID" value="OMO70987.1"/>
    <property type="molecule type" value="Genomic_DNA"/>
</dbReference>
<proteinExistence type="predicted"/>
<protein>
    <submittedName>
        <fullName evidence="1">Uncharacterized protein</fullName>
    </submittedName>
</protein>
<accession>A0A1R3HKT2</accession>
<name>A0A1R3HKT2_COCAP</name>
<evidence type="ECO:0000313" key="1">
    <source>
        <dbReference type="EMBL" id="OMO70987.1"/>
    </source>
</evidence>